<feature type="transmembrane region" description="Helical" evidence="2">
    <location>
        <begin position="27"/>
        <end position="49"/>
    </location>
</feature>
<keyword evidence="2" id="KW-0472">Membrane</keyword>
<keyword evidence="2" id="KW-1133">Transmembrane helix</keyword>
<dbReference type="EMBL" id="ML145288">
    <property type="protein sequence ID" value="TBU51752.1"/>
    <property type="molecule type" value="Genomic_DNA"/>
</dbReference>
<reference evidence="3 4" key="1">
    <citation type="submission" date="2019-01" db="EMBL/GenBank/DDBJ databases">
        <title>Draft genome sequences of three monokaryotic isolates of the white-rot basidiomycete fungus Dichomitus squalens.</title>
        <authorList>
            <consortium name="DOE Joint Genome Institute"/>
            <person name="Lopez S.C."/>
            <person name="Andreopoulos B."/>
            <person name="Pangilinan J."/>
            <person name="Lipzen A."/>
            <person name="Riley R."/>
            <person name="Ahrendt S."/>
            <person name="Ng V."/>
            <person name="Barry K."/>
            <person name="Daum C."/>
            <person name="Grigoriev I.V."/>
            <person name="Hilden K.S."/>
            <person name="Makela M.R."/>
            <person name="de Vries R.P."/>
        </authorList>
    </citation>
    <scope>NUCLEOTIDE SEQUENCE [LARGE SCALE GENOMIC DNA]</scope>
    <source>
        <strain evidence="3 4">CBS 464.89</strain>
    </source>
</reference>
<evidence type="ECO:0000313" key="3">
    <source>
        <dbReference type="EMBL" id="TBU51752.1"/>
    </source>
</evidence>
<sequence>MSHGLSSHSAPFPAIIHRRSWSIGMRIFLFFDTIGTAFTMSLGCTTYSLRSQGIYQGRYKDVFREVDGNFEILRILTLARHIQRTLASARAAGGHEERPGNRGAGQGEVGAMKSTTAAERGIRETQRRAGACSDRLEETSYVLARKGITRSSA</sequence>
<evidence type="ECO:0000256" key="1">
    <source>
        <dbReference type="SAM" id="MobiDB-lite"/>
    </source>
</evidence>
<protein>
    <submittedName>
        <fullName evidence="3">Uncharacterized protein</fullName>
    </submittedName>
</protein>
<evidence type="ECO:0000256" key="2">
    <source>
        <dbReference type="SAM" id="Phobius"/>
    </source>
</evidence>
<accession>A0A4Q9NGI1</accession>
<keyword evidence="2" id="KW-0812">Transmembrane</keyword>
<evidence type="ECO:0000313" key="4">
    <source>
        <dbReference type="Proteomes" id="UP000292082"/>
    </source>
</evidence>
<gene>
    <name evidence="3" type="ORF">BD310DRAFT_953103</name>
</gene>
<organism evidence="3 4">
    <name type="scientific">Dichomitus squalens</name>
    <dbReference type="NCBI Taxonomy" id="114155"/>
    <lineage>
        <taxon>Eukaryota</taxon>
        <taxon>Fungi</taxon>
        <taxon>Dikarya</taxon>
        <taxon>Basidiomycota</taxon>
        <taxon>Agaricomycotina</taxon>
        <taxon>Agaricomycetes</taxon>
        <taxon>Polyporales</taxon>
        <taxon>Polyporaceae</taxon>
        <taxon>Dichomitus</taxon>
    </lineage>
</organism>
<dbReference type="AlphaFoldDB" id="A0A4Q9NGI1"/>
<dbReference type="Proteomes" id="UP000292082">
    <property type="component" value="Unassembled WGS sequence"/>
</dbReference>
<proteinExistence type="predicted"/>
<keyword evidence="4" id="KW-1185">Reference proteome</keyword>
<feature type="region of interest" description="Disordered" evidence="1">
    <location>
        <begin position="88"/>
        <end position="134"/>
    </location>
</feature>
<name>A0A4Q9NGI1_9APHY</name>